<name>A0A133S6C1_9FIRM</name>
<protein>
    <submittedName>
        <fullName evidence="1">Uncharacterized protein</fullName>
    </submittedName>
</protein>
<dbReference type="Proteomes" id="UP000070226">
    <property type="component" value="Unassembled WGS sequence"/>
</dbReference>
<reference evidence="1 2" key="1">
    <citation type="submission" date="2016-01" db="EMBL/GenBank/DDBJ databases">
        <authorList>
            <person name="Oliw E.H."/>
        </authorList>
    </citation>
    <scope>NUCLEOTIDE SEQUENCE [LARGE SCALE GENOMIC DNA]</scope>
    <source>
        <strain evidence="1 2">CMW7756B</strain>
    </source>
</reference>
<organism evidence="1">
    <name type="scientific">Veillonella atypica</name>
    <dbReference type="NCBI Taxonomy" id="39777"/>
    <lineage>
        <taxon>Bacteria</taxon>
        <taxon>Bacillati</taxon>
        <taxon>Bacillota</taxon>
        <taxon>Negativicutes</taxon>
        <taxon>Veillonellales</taxon>
        <taxon>Veillonellaceae</taxon>
        <taxon>Veillonella</taxon>
    </lineage>
</organism>
<gene>
    <name evidence="1" type="ORF">HMPREF3233_00461</name>
</gene>
<evidence type="ECO:0000313" key="1">
    <source>
        <dbReference type="EMBL" id="KXA65238.1"/>
    </source>
</evidence>
<accession>A0A133S6C1</accession>
<dbReference type="AlphaFoldDB" id="A0A133S6C1"/>
<dbReference type="PATRIC" id="fig|39777.7.peg.451"/>
<sequence>MYHISQAYTLLQLHFINLFGSGSKQNKIPPISVKAFTKTSGIY</sequence>
<proteinExistence type="predicted"/>
<evidence type="ECO:0000313" key="2">
    <source>
        <dbReference type="Proteomes" id="UP000070226"/>
    </source>
</evidence>
<comment type="caution">
    <text evidence="1">The sequence shown here is derived from an EMBL/GenBank/DDBJ whole genome shotgun (WGS) entry which is preliminary data.</text>
</comment>
<dbReference type="EMBL" id="LRQT01000008">
    <property type="protein sequence ID" value="KXA65238.1"/>
    <property type="molecule type" value="Genomic_DNA"/>
</dbReference>